<name>A0A1B0G6K6_GLOMM</name>
<dbReference type="Proteomes" id="UP000092444">
    <property type="component" value="Unassembled WGS sequence"/>
</dbReference>
<accession>A0A1B0G6K6</accession>
<feature type="coiled-coil region" evidence="1">
    <location>
        <begin position="3"/>
        <end position="107"/>
    </location>
</feature>
<sequence>HEKEKLEEELRQLVKAKEQSRSELEEKVNELKIKYSSEKGTLEQERIILEQELLRAEDELRKVINERNKLKERLDKLQEERAKLQAAKEKRDELKREEEKKHNLLKIQIEVIECIKEGMENALRAIKNVAQKSTVGEMQAQLRRKEVDQLRVIREKEEKLGSLQQQELSMQEELTKVTKAKRELRDKLNDLNIKINSMAANYEDVEELEYKRQEVRTDELKDTDKSTRQRLEKSCKEQQQLLDQIQRTYLDYIRDQLRNFEPEEFSTFRQQDEDLTRRSNKSIGVTIKINLTNQNSNLQQNKLMVKFNELSKQMKENDLLGLQIQLLGKEIKELEKNLNEFYELKRNQNINKQRFGKKAEKKQTNIELMEKRLLTVFAKEKKNLEEYLKLLEKLKQEQKFRLEKQLNSFENRRPATDLFVLIDEAEQRVKQLQQISNMLSIDSTTANERLRKQE</sequence>
<feature type="coiled-coil region" evidence="1">
    <location>
        <begin position="317"/>
        <end position="351"/>
    </location>
</feature>
<feature type="coiled-coil region" evidence="1">
    <location>
        <begin position="153"/>
        <end position="248"/>
    </location>
</feature>
<dbReference type="EnsemblMetazoa" id="GMOY008950-RA">
    <property type="protein sequence ID" value="GMOY008950-PA"/>
    <property type="gene ID" value="GMOY008950"/>
</dbReference>
<organism evidence="2 3">
    <name type="scientific">Glossina morsitans morsitans</name>
    <name type="common">Savannah tsetse fly</name>
    <dbReference type="NCBI Taxonomy" id="37546"/>
    <lineage>
        <taxon>Eukaryota</taxon>
        <taxon>Metazoa</taxon>
        <taxon>Ecdysozoa</taxon>
        <taxon>Arthropoda</taxon>
        <taxon>Hexapoda</taxon>
        <taxon>Insecta</taxon>
        <taxon>Pterygota</taxon>
        <taxon>Neoptera</taxon>
        <taxon>Endopterygota</taxon>
        <taxon>Diptera</taxon>
        <taxon>Brachycera</taxon>
        <taxon>Muscomorpha</taxon>
        <taxon>Hippoboscoidea</taxon>
        <taxon>Glossinidae</taxon>
        <taxon>Glossina</taxon>
    </lineage>
</organism>
<keyword evidence="3" id="KW-1185">Reference proteome</keyword>
<evidence type="ECO:0000313" key="2">
    <source>
        <dbReference type="EnsemblMetazoa" id="GMOY008950-PA"/>
    </source>
</evidence>
<dbReference type="VEuPathDB" id="VectorBase:GMOY008950"/>
<reference evidence="2" key="1">
    <citation type="submission" date="2020-05" db="UniProtKB">
        <authorList>
            <consortium name="EnsemblMetazoa"/>
        </authorList>
    </citation>
    <scope>IDENTIFICATION</scope>
    <source>
        <strain evidence="2">Yale</strain>
    </source>
</reference>
<feature type="coiled-coil region" evidence="1">
    <location>
        <begin position="377"/>
        <end position="442"/>
    </location>
</feature>
<proteinExistence type="predicted"/>
<dbReference type="EMBL" id="CCAG010019917">
    <property type="status" value="NOT_ANNOTATED_CDS"/>
    <property type="molecule type" value="Genomic_DNA"/>
</dbReference>
<dbReference type="AlphaFoldDB" id="A0A1B0G6K6"/>
<dbReference type="STRING" id="37546.A0A1B0G6K6"/>
<protein>
    <submittedName>
        <fullName evidence="2">Uncharacterized protein</fullName>
    </submittedName>
</protein>
<evidence type="ECO:0000256" key="1">
    <source>
        <dbReference type="SAM" id="Coils"/>
    </source>
</evidence>
<evidence type="ECO:0000313" key="3">
    <source>
        <dbReference type="Proteomes" id="UP000092444"/>
    </source>
</evidence>
<keyword evidence="1" id="KW-0175">Coiled coil</keyword>